<protein>
    <submittedName>
        <fullName evidence="2">Uncharacterized protein</fullName>
    </submittedName>
</protein>
<keyword evidence="1" id="KW-0812">Transmembrane</keyword>
<proteinExistence type="predicted"/>
<dbReference type="OrthoDB" id="9929428at2"/>
<feature type="transmembrane region" description="Helical" evidence="1">
    <location>
        <begin position="7"/>
        <end position="29"/>
    </location>
</feature>
<keyword evidence="1" id="KW-1133">Transmembrane helix</keyword>
<feature type="transmembrane region" description="Helical" evidence="1">
    <location>
        <begin position="77"/>
        <end position="94"/>
    </location>
</feature>
<feature type="transmembrane region" description="Helical" evidence="1">
    <location>
        <begin position="114"/>
        <end position="131"/>
    </location>
</feature>
<dbReference type="EMBL" id="QUNS01000006">
    <property type="protein sequence ID" value="REH47459.1"/>
    <property type="molecule type" value="Genomic_DNA"/>
</dbReference>
<gene>
    <name evidence="2" type="ORF">C7448_10680</name>
</gene>
<accession>A0A3E0HLZ4</accession>
<evidence type="ECO:0000256" key="1">
    <source>
        <dbReference type="SAM" id="Phobius"/>
    </source>
</evidence>
<evidence type="ECO:0000313" key="3">
    <source>
        <dbReference type="Proteomes" id="UP000256884"/>
    </source>
</evidence>
<keyword evidence="3" id="KW-1185">Reference proteome</keyword>
<evidence type="ECO:0000313" key="2">
    <source>
        <dbReference type="EMBL" id="REH47459.1"/>
    </source>
</evidence>
<reference evidence="2 3" key="1">
    <citation type="submission" date="2018-08" db="EMBL/GenBank/DDBJ databases">
        <title>Genomic Encyclopedia of Type Strains, Phase IV (KMG-IV): sequencing the most valuable type-strain genomes for metagenomic binning, comparative biology and taxonomic classification.</title>
        <authorList>
            <person name="Goeker M."/>
        </authorList>
    </citation>
    <scope>NUCLEOTIDE SEQUENCE [LARGE SCALE GENOMIC DNA]</scope>
    <source>
        <strain evidence="2 3">DSM 18841</strain>
    </source>
</reference>
<dbReference type="AlphaFoldDB" id="A0A3E0HLZ4"/>
<keyword evidence="1" id="KW-0472">Membrane</keyword>
<dbReference type="Proteomes" id="UP000256884">
    <property type="component" value="Unassembled WGS sequence"/>
</dbReference>
<feature type="transmembrane region" description="Helical" evidence="1">
    <location>
        <begin position="49"/>
        <end position="70"/>
    </location>
</feature>
<sequence length="148" mass="17326">MSNKIKFHILSSIINFLLIFFVVVVSGLITEEYLVSGMFVTQKNGGADFLFLRKVYMFSAFLFPFLIYVIKNYKYHGLVIFIISLIVVFSRQLFYYYQLPNEYYSIPRSFKETILLILSTSVIVHFSQMIIGKKLLPTLYKTYKGSFS</sequence>
<organism evidence="2 3">
    <name type="scientific">Tenacibaculum gallaicum</name>
    <dbReference type="NCBI Taxonomy" id="561505"/>
    <lineage>
        <taxon>Bacteria</taxon>
        <taxon>Pseudomonadati</taxon>
        <taxon>Bacteroidota</taxon>
        <taxon>Flavobacteriia</taxon>
        <taxon>Flavobacteriales</taxon>
        <taxon>Flavobacteriaceae</taxon>
        <taxon>Tenacibaculum</taxon>
    </lineage>
</organism>
<comment type="caution">
    <text evidence="2">The sequence shown here is derived from an EMBL/GenBank/DDBJ whole genome shotgun (WGS) entry which is preliminary data.</text>
</comment>
<name>A0A3E0HLZ4_9FLAO</name>